<name>A0A1F8H1R8_9BACT</name>
<organism evidence="2 3">
    <name type="scientific">Candidatus Yanofskybacteria bacterium RIFCSPLOWO2_02_FULL_45_10</name>
    <dbReference type="NCBI Taxonomy" id="1802706"/>
    <lineage>
        <taxon>Bacteria</taxon>
        <taxon>Candidatus Yanofskyibacteriota</taxon>
    </lineage>
</organism>
<keyword evidence="1" id="KW-0812">Transmembrane</keyword>
<feature type="transmembrane region" description="Helical" evidence="1">
    <location>
        <begin position="12"/>
        <end position="45"/>
    </location>
</feature>
<reference evidence="2 3" key="1">
    <citation type="journal article" date="2016" name="Nat. Commun.">
        <title>Thousands of microbial genomes shed light on interconnected biogeochemical processes in an aquifer system.</title>
        <authorList>
            <person name="Anantharaman K."/>
            <person name="Brown C.T."/>
            <person name="Hug L.A."/>
            <person name="Sharon I."/>
            <person name="Castelle C.J."/>
            <person name="Probst A.J."/>
            <person name="Thomas B.C."/>
            <person name="Singh A."/>
            <person name="Wilkins M.J."/>
            <person name="Karaoz U."/>
            <person name="Brodie E.L."/>
            <person name="Williams K.H."/>
            <person name="Hubbard S.S."/>
            <person name="Banfield J.F."/>
        </authorList>
    </citation>
    <scope>NUCLEOTIDE SEQUENCE [LARGE SCALE GENOMIC DNA]</scope>
</reference>
<keyword evidence="1" id="KW-1133">Transmembrane helix</keyword>
<gene>
    <name evidence="2" type="ORF">A3I32_02875</name>
</gene>
<keyword evidence="1" id="KW-0472">Membrane</keyword>
<dbReference type="AlphaFoldDB" id="A0A1F8H1R8"/>
<sequence length="131" mass="14847">MIALSLGAFKDFLDIVLTLLLVGFIPGVNFIVGLFLTSFLFFFMLGKGFLLKWKIRFWFWVLGLFVDGLPLFSALPINTLLVLYAWRLARKRAKKGKLKLKNLSNLTENEINALNDDISLLETVGVGTNDY</sequence>
<evidence type="ECO:0000313" key="2">
    <source>
        <dbReference type="EMBL" id="OGN31594.1"/>
    </source>
</evidence>
<comment type="caution">
    <text evidence="2">The sequence shown here is derived from an EMBL/GenBank/DDBJ whole genome shotgun (WGS) entry which is preliminary data.</text>
</comment>
<evidence type="ECO:0000313" key="3">
    <source>
        <dbReference type="Proteomes" id="UP000177494"/>
    </source>
</evidence>
<dbReference type="Proteomes" id="UP000177494">
    <property type="component" value="Unassembled WGS sequence"/>
</dbReference>
<accession>A0A1F8H1R8</accession>
<protein>
    <submittedName>
        <fullName evidence="2">Uncharacterized protein</fullName>
    </submittedName>
</protein>
<proteinExistence type="predicted"/>
<feature type="transmembrane region" description="Helical" evidence="1">
    <location>
        <begin position="57"/>
        <end position="86"/>
    </location>
</feature>
<dbReference type="STRING" id="1802706.A3I32_02875"/>
<evidence type="ECO:0000256" key="1">
    <source>
        <dbReference type="SAM" id="Phobius"/>
    </source>
</evidence>
<dbReference type="EMBL" id="MGKU01000036">
    <property type="protein sequence ID" value="OGN31594.1"/>
    <property type="molecule type" value="Genomic_DNA"/>
</dbReference>